<keyword evidence="3" id="KW-1003">Cell membrane</keyword>
<evidence type="ECO:0000256" key="3">
    <source>
        <dbReference type="ARBA" id="ARBA00022475"/>
    </source>
</evidence>
<evidence type="ECO:0000256" key="7">
    <source>
        <dbReference type="ARBA" id="ARBA00023136"/>
    </source>
</evidence>
<evidence type="ECO:0000256" key="5">
    <source>
        <dbReference type="ARBA" id="ARBA00022692"/>
    </source>
</evidence>
<feature type="domain" description="Bacterial sugar transferase" evidence="10">
    <location>
        <begin position="426"/>
        <end position="616"/>
    </location>
</feature>
<keyword evidence="6 9" id="KW-1133">Transmembrane helix</keyword>
<comment type="similarity">
    <text evidence="2">Belongs to the bacterial sugar transferase family.</text>
</comment>
<evidence type="ECO:0000256" key="9">
    <source>
        <dbReference type="SAM" id="Phobius"/>
    </source>
</evidence>
<evidence type="ECO:0000256" key="1">
    <source>
        <dbReference type="ARBA" id="ARBA00004236"/>
    </source>
</evidence>
<dbReference type="SUPFAM" id="SSF53448">
    <property type="entry name" value="Nucleotide-diphospho-sugar transferases"/>
    <property type="match status" value="1"/>
</dbReference>
<dbReference type="InterPro" id="IPR003362">
    <property type="entry name" value="Bact_transf"/>
</dbReference>
<gene>
    <name evidence="11" type="ORF">HND93_30935</name>
</gene>
<protein>
    <submittedName>
        <fullName evidence="11">Glycosyltransferase</fullName>
    </submittedName>
</protein>
<keyword evidence="8" id="KW-0270">Exopolysaccharide synthesis</keyword>
<evidence type="ECO:0000256" key="4">
    <source>
        <dbReference type="ARBA" id="ARBA00022679"/>
    </source>
</evidence>
<dbReference type="Proteomes" id="UP000584642">
    <property type="component" value="Unassembled WGS sequence"/>
</dbReference>
<keyword evidence="4" id="KW-0808">Transferase</keyword>
<dbReference type="PANTHER" id="PTHR30576:SF4">
    <property type="entry name" value="UNDECAPRENYL-PHOSPHATE GALACTOSE PHOSPHOTRANSFERASE"/>
    <property type="match status" value="1"/>
</dbReference>
<feature type="transmembrane region" description="Helical" evidence="9">
    <location>
        <begin position="326"/>
        <end position="344"/>
    </location>
</feature>
<comment type="subcellular location">
    <subcellularLocation>
        <location evidence="1">Cell membrane</location>
    </subcellularLocation>
</comment>
<evidence type="ECO:0000259" key="10">
    <source>
        <dbReference type="Pfam" id="PF02397"/>
    </source>
</evidence>
<evidence type="ECO:0000256" key="8">
    <source>
        <dbReference type="ARBA" id="ARBA00023169"/>
    </source>
</evidence>
<evidence type="ECO:0000256" key="6">
    <source>
        <dbReference type="ARBA" id="ARBA00022989"/>
    </source>
</evidence>
<sequence length="622" mass="68536">MNVDEYLLASFAILFLALAVHPFATYPLSLMMLRKKNSGAAAVQADDEMVGAPVSICVCAYNEEAVIRRKAENLLAIKRSTPNVELLVYVDASTDATADILRAFEPEITVVVGPKRQGKTYGMERLIARATGDIIVFSDANVMFAPDAVAALRRHFADPEVGCVCGTLSYTNGEASATAAVGSAYWRHEEWVKQLESDTGSVLCADGSIFAVRRALYPAVPSDIIDDFYVSLSILCDGYRIVRAPDALAWEQSTTASGDEFRRKVRIACQAFNVHRLLWPRVVQRGAFTVYKYVSHKLLRWLGAFSLAASGGFAFAFLVTVFGWEAALLTTLGGVTALALGHALRVGPVRRVTEILSAFAATALGVVKSFRGERFQTWTPAGSVRVDALMGEPSFAGYLGWGSLSAPPMDAAAVRAIRPIHASRMKRVLDVVGAAGLLVLFAPLMLAVAVLVRRDGGPILFAHRRIGVGGRRFGCLKFRTMHVDAERMLEELLASDADARDEWERTFKLRDDPRVTPVGRFLRKTSLDELPQLFNVLRGEMSLVGPRPIVEKEVAFYDKFYPFYEQCRPGITGLWQVSGRSDVDYDRRVELDCTYVTTWSVSRDVVILLRTPGKVLRRRGAY</sequence>
<comment type="caution">
    <text evidence="11">The sequence shown here is derived from an EMBL/GenBank/DDBJ whole genome shotgun (WGS) entry which is preliminary data.</text>
</comment>
<feature type="transmembrane region" description="Helical" evidence="9">
    <location>
        <begin position="298"/>
        <end position="320"/>
    </location>
</feature>
<evidence type="ECO:0000313" key="12">
    <source>
        <dbReference type="Proteomes" id="UP000584642"/>
    </source>
</evidence>
<dbReference type="PANTHER" id="PTHR30576">
    <property type="entry name" value="COLANIC BIOSYNTHESIS UDP-GLUCOSE LIPID CARRIER TRANSFERASE"/>
    <property type="match status" value="1"/>
</dbReference>
<dbReference type="InterPro" id="IPR029044">
    <property type="entry name" value="Nucleotide-diphossugar_trans"/>
</dbReference>
<dbReference type="Gene3D" id="3.90.550.10">
    <property type="entry name" value="Spore Coat Polysaccharide Biosynthesis Protein SpsA, Chain A"/>
    <property type="match status" value="1"/>
</dbReference>
<keyword evidence="12" id="KW-1185">Reference proteome</keyword>
<keyword evidence="5 9" id="KW-0812">Transmembrane</keyword>
<keyword evidence="7 9" id="KW-0472">Membrane</keyword>
<feature type="transmembrane region" description="Helical" evidence="9">
    <location>
        <begin position="6"/>
        <end position="28"/>
    </location>
</feature>
<dbReference type="Pfam" id="PF13641">
    <property type="entry name" value="Glyco_tranf_2_3"/>
    <property type="match status" value="1"/>
</dbReference>
<feature type="transmembrane region" description="Helical" evidence="9">
    <location>
        <begin position="428"/>
        <end position="452"/>
    </location>
</feature>
<accession>A0ABX2TLR4</accession>
<evidence type="ECO:0000256" key="2">
    <source>
        <dbReference type="ARBA" id="ARBA00006464"/>
    </source>
</evidence>
<organism evidence="11 12">
    <name type="scientific">Azospirillum oleiclasticum</name>
    <dbReference type="NCBI Taxonomy" id="2735135"/>
    <lineage>
        <taxon>Bacteria</taxon>
        <taxon>Pseudomonadati</taxon>
        <taxon>Pseudomonadota</taxon>
        <taxon>Alphaproteobacteria</taxon>
        <taxon>Rhodospirillales</taxon>
        <taxon>Azospirillaceae</taxon>
        <taxon>Azospirillum</taxon>
    </lineage>
</organism>
<dbReference type="EMBL" id="JABFDB010000035">
    <property type="protein sequence ID" value="NYZ24142.1"/>
    <property type="molecule type" value="Genomic_DNA"/>
</dbReference>
<proteinExistence type="inferred from homology"/>
<evidence type="ECO:0000313" key="11">
    <source>
        <dbReference type="EMBL" id="NYZ24142.1"/>
    </source>
</evidence>
<dbReference type="Pfam" id="PF02397">
    <property type="entry name" value="Bac_transf"/>
    <property type="match status" value="1"/>
</dbReference>
<name>A0ABX2TLR4_9PROT</name>
<dbReference type="RefSeq" id="WP_180285915.1">
    <property type="nucleotide sequence ID" value="NZ_JABFDB010000035.1"/>
</dbReference>
<reference evidence="11 12" key="1">
    <citation type="submission" date="2020-05" db="EMBL/GenBank/DDBJ databases">
        <title>Azospirillum oleiclasticum sp. nov, a nitrogen-fixing and heavy crude oil-emulsifying bacterium isolated from the crude oil of Yumen Oilfield.</title>
        <authorList>
            <person name="Wu D."/>
            <person name="Cai M."/>
            <person name="Zhang X."/>
        </authorList>
    </citation>
    <scope>NUCLEOTIDE SEQUENCE [LARGE SCALE GENOMIC DNA]</scope>
    <source>
        <strain evidence="11 12">ROY-1-1-2</strain>
    </source>
</reference>